<dbReference type="PANTHER" id="PTHR33332">
    <property type="entry name" value="REVERSE TRANSCRIPTASE DOMAIN-CONTAINING PROTEIN"/>
    <property type="match status" value="1"/>
</dbReference>
<evidence type="ECO:0000313" key="2">
    <source>
        <dbReference type="Proteomes" id="UP001145742"/>
    </source>
</evidence>
<accession>A0ABQ9CR20</accession>
<sequence length="154" mass="17443">MAAKMPGKIGAGVAGQQQLDMSQQCAQVGKKANGILACIRNSVINMTRAVIVPLYTELLMLHLKSCVQFRAPHFKKDIEVLEQIQRKETELIKCLEHKSHEEHLRNLGLFSLEKRRFMSDLITLYNCLKGGCSEMRVSHPSTSNRTRENSLKLH</sequence>
<organism evidence="1 2">
    <name type="scientific">Willisornis vidua</name>
    <name type="common">Xingu scale-backed antbird</name>
    <dbReference type="NCBI Taxonomy" id="1566151"/>
    <lineage>
        <taxon>Eukaryota</taxon>
        <taxon>Metazoa</taxon>
        <taxon>Chordata</taxon>
        <taxon>Craniata</taxon>
        <taxon>Vertebrata</taxon>
        <taxon>Euteleostomi</taxon>
        <taxon>Archelosauria</taxon>
        <taxon>Archosauria</taxon>
        <taxon>Dinosauria</taxon>
        <taxon>Saurischia</taxon>
        <taxon>Theropoda</taxon>
        <taxon>Coelurosauria</taxon>
        <taxon>Aves</taxon>
        <taxon>Neognathae</taxon>
        <taxon>Neoaves</taxon>
        <taxon>Telluraves</taxon>
        <taxon>Australaves</taxon>
        <taxon>Passeriformes</taxon>
        <taxon>Thamnophilidae</taxon>
        <taxon>Willisornis</taxon>
    </lineage>
</organism>
<dbReference type="Proteomes" id="UP001145742">
    <property type="component" value="Unassembled WGS sequence"/>
</dbReference>
<name>A0ABQ9CR20_9PASS</name>
<keyword evidence="2" id="KW-1185">Reference proteome</keyword>
<reference evidence="1" key="1">
    <citation type="submission" date="2019-10" db="EMBL/GenBank/DDBJ databases">
        <authorList>
            <person name="Soares A.E.R."/>
            <person name="Aleixo A."/>
            <person name="Schneider P."/>
            <person name="Miyaki C.Y."/>
            <person name="Schneider M.P."/>
            <person name="Mello C."/>
            <person name="Vasconcelos A.T.R."/>
        </authorList>
    </citation>
    <scope>NUCLEOTIDE SEQUENCE</scope>
    <source>
        <tissue evidence="1">Muscle</tissue>
    </source>
</reference>
<proteinExistence type="predicted"/>
<dbReference type="EMBL" id="WHWB01034599">
    <property type="protein sequence ID" value="KAJ7407485.1"/>
    <property type="molecule type" value="Genomic_DNA"/>
</dbReference>
<evidence type="ECO:0000313" key="1">
    <source>
        <dbReference type="EMBL" id="KAJ7407485.1"/>
    </source>
</evidence>
<protein>
    <submittedName>
        <fullName evidence="1">Uncharacterized protein</fullName>
    </submittedName>
</protein>
<gene>
    <name evidence="1" type="ORF">WISP_126387</name>
</gene>
<comment type="caution">
    <text evidence="1">The sequence shown here is derived from an EMBL/GenBank/DDBJ whole genome shotgun (WGS) entry which is preliminary data.</text>
</comment>